<evidence type="ECO:0000313" key="5">
    <source>
        <dbReference type="Proteomes" id="UP000516369"/>
    </source>
</evidence>
<dbReference type="Proteomes" id="UP000516369">
    <property type="component" value="Chromosome"/>
</dbReference>
<dbReference type="EMBL" id="CP053923">
    <property type="protein sequence ID" value="QNT71381.1"/>
    <property type="molecule type" value="Genomic_DNA"/>
</dbReference>
<dbReference type="InterPro" id="IPR029063">
    <property type="entry name" value="SAM-dependent_MTases_sf"/>
</dbReference>
<evidence type="ECO:0000313" key="4">
    <source>
        <dbReference type="EMBL" id="QNT71381.1"/>
    </source>
</evidence>
<evidence type="ECO:0000256" key="2">
    <source>
        <dbReference type="ARBA" id="ARBA00022679"/>
    </source>
</evidence>
<reference evidence="4 5" key="1">
    <citation type="submission" date="2020-05" db="EMBL/GenBank/DDBJ databases">
        <title>Complete closed genome sequence of Defluviicoccus vanus.</title>
        <authorList>
            <person name="Bessarab I."/>
            <person name="Arumugam K."/>
            <person name="Maszenan A.M."/>
            <person name="Seviour R.J."/>
            <person name="Williams R.B."/>
        </authorList>
    </citation>
    <scope>NUCLEOTIDE SEQUENCE [LARGE SCALE GENOMIC DNA]</scope>
    <source>
        <strain evidence="4 5">Ben 114</strain>
    </source>
</reference>
<sequence length="255" mass="28656">MDDWQPDVYCRFAQQRERAANDLLQRIEDVDPGVIVDLGCGTGSITRRLAGRWPLARVVGVDASPAMLAEARGIPSSVEWVDSTIDDWTPDGPIDLVFSNAALQWLDDHATLLNRLVGWLSHGGVVAIQMPRNFDEPSHTAMVETIEAGPWRNRLIPLVRRRPVARPDWYADLLLPLVRMVDIWETVYWQVFEGEDPVVAWTSGTALRPLLAALDTNEQAHFLADYGARVAAAYPMRSSGVTLFPFRRLFIVARR</sequence>
<dbReference type="KEGG" id="dvn:HQ394_16495"/>
<dbReference type="Gene3D" id="1.10.150.290">
    <property type="entry name" value="S-adenosyl-L-methionine-dependent methyltransferases"/>
    <property type="match status" value="1"/>
</dbReference>
<dbReference type="GO" id="GO:0030798">
    <property type="term" value="F:trans-aconitate 2-methyltransferase activity"/>
    <property type="evidence" value="ECO:0007669"/>
    <property type="project" value="InterPro"/>
</dbReference>
<keyword evidence="1 4" id="KW-0489">Methyltransferase</keyword>
<protein>
    <submittedName>
        <fullName evidence="4">Methyltransferase domain-containing protein</fullName>
    </submittedName>
</protein>
<dbReference type="GO" id="GO:0032259">
    <property type="term" value="P:methylation"/>
    <property type="evidence" value="ECO:0007669"/>
    <property type="project" value="UniProtKB-KW"/>
</dbReference>
<proteinExistence type="predicted"/>
<dbReference type="AlphaFoldDB" id="A0A7H1N6P5"/>
<dbReference type="Pfam" id="PF13649">
    <property type="entry name" value="Methyltransf_25"/>
    <property type="match status" value="1"/>
</dbReference>
<keyword evidence="5" id="KW-1185">Reference proteome</keyword>
<evidence type="ECO:0000259" key="3">
    <source>
        <dbReference type="Pfam" id="PF13649"/>
    </source>
</evidence>
<name>A0A7H1N6P5_9PROT</name>
<dbReference type="PANTHER" id="PTHR43861:SF1">
    <property type="entry name" value="TRANS-ACONITATE 2-METHYLTRANSFERASE"/>
    <property type="match status" value="1"/>
</dbReference>
<dbReference type="InterPro" id="IPR041698">
    <property type="entry name" value="Methyltransf_25"/>
</dbReference>
<dbReference type="Gene3D" id="3.40.50.150">
    <property type="entry name" value="Vaccinia Virus protein VP39"/>
    <property type="match status" value="1"/>
</dbReference>
<dbReference type="PANTHER" id="PTHR43861">
    <property type="entry name" value="TRANS-ACONITATE 2-METHYLTRANSFERASE-RELATED"/>
    <property type="match status" value="1"/>
</dbReference>
<organism evidence="4 5">
    <name type="scientific">Defluviicoccus vanus</name>
    <dbReference type="NCBI Taxonomy" id="111831"/>
    <lineage>
        <taxon>Bacteria</taxon>
        <taxon>Pseudomonadati</taxon>
        <taxon>Pseudomonadota</taxon>
        <taxon>Alphaproteobacteria</taxon>
        <taxon>Rhodospirillales</taxon>
        <taxon>Rhodospirillaceae</taxon>
        <taxon>Defluviicoccus</taxon>
    </lineage>
</organism>
<evidence type="ECO:0000256" key="1">
    <source>
        <dbReference type="ARBA" id="ARBA00022603"/>
    </source>
</evidence>
<gene>
    <name evidence="4" type="ORF">HQ394_16495</name>
</gene>
<dbReference type="CDD" id="cd02440">
    <property type="entry name" value="AdoMet_MTases"/>
    <property type="match status" value="1"/>
</dbReference>
<dbReference type="SUPFAM" id="SSF53335">
    <property type="entry name" value="S-adenosyl-L-methionine-dependent methyltransferases"/>
    <property type="match status" value="1"/>
</dbReference>
<feature type="domain" description="Methyltransferase" evidence="3">
    <location>
        <begin position="35"/>
        <end position="124"/>
    </location>
</feature>
<dbReference type="InterPro" id="IPR023149">
    <property type="entry name" value="Trans_acon_MeTrfase_C"/>
</dbReference>
<accession>A0A7H1N6P5</accession>
<keyword evidence="2 4" id="KW-0808">Transferase</keyword>